<accession>E7ERE9</accession>
<accession>B4DJM4</accession>
<dbReference type="InterPro" id="IPR029711">
    <property type="entry name" value="Haus7-like"/>
</dbReference>
<keyword evidence="2" id="KW-0647">Proteasome</keyword>
<dbReference type="PANTHER" id="PTHR14352">
    <property type="entry name" value="HAUS AUGMIN-LIKE COMPLEX SUBUNIT 7"/>
    <property type="match status" value="1"/>
</dbReference>
<evidence type="ECO:0000256" key="1">
    <source>
        <dbReference type="SAM" id="MobiDB-lite"/>
    </source>
</evidence>
<reference evidence="2" key="1">
    <citation type="submission" date="2007-10" db="EMBL/GenBank/DDBJ databases">
        <title>NEDO human cDNA sequencing project focused on splicing variants.</title>
        <authorList>
            <person name="Wakamatsu A."/>
            <person name="Yamamoto J."/>
            <person name="Kimura K."/>
            <person name="Ishii S."/>
            <person name="Watanabe K."/>
            <person name="Sugiyama A."/>
            <person name="Murakawa K."/>
            <person name="Kaida T."/>
            <person name="Tsuchiya K."/>
            <person name="Fukuzumi Y."/>
            <person name="Kumagai A."/>
            <person name="Oishi Y."/>
            <person name="Yamamoto S."/>
            <person name="Ono Y."/>
            <person name="Komori Y."/>
            <person name="Yamazaki M."/>
            <person name="Kisu Y."/>
            <person name="Nishikawa T."/>
            <person name="Sugano S."/>
            <person name="Nomura N."/>
            <person name="Isogai T."/>
        </authorList>
    </citation>
    <scope>NUCLEOTIDE SEQUENCE</scope>
    <source>
        <tissue evidence="2">Thalamus</tissue>
    </source>
</reference>
<proteinExistence type="evidence at transcript level"/>
<sequence>MVKRRRSPALGEERFSPSSILHPRLPLVLLGTRVPLSGGGPGEPDQGRSAPSWKSLASTHHHSRPAAGATPARPATQSQLGPFAPPLPGVRPAPFPAVEVFGKLKDLNCPFLEGLYITEPKTIQELLCSPSEYRLEILEWMCTRVWPSLQDRFSSLKGVPTEVKIQGLLAG</sequence>
<evidence type="ECO:0000313" key="2">
    <source>
        <dbReference type="EMBL" id="BAG58886.1"/>
    </source>
</evidence>
<dbReference type="AlphaFoldDB" id="B4DJM4"/>
<name>B4DJM4_HUMAN</name>
<feature type="region of interest" description="Disordered" evidence="1">
    <location>
        <begin position="32"/>
        <end position="86"/>
    </location>
</feature>
<dbReference type="EMBL" id="AK296147">
    <property type="protein sequence ID" value="BAG58886.1"/>
    <property type="molecule type" value="mRNA"/>
</dbReference>
<organism evidence="2">
    <name type="scientific">Homo sapiens</name>
    <name type="common">Human</name>
    <dbReference type="NCBI Taxonomy" id="9606"/>
    <lineage>
        <taxon>Eukaryota</taxon>
        <taxon>Metazoa</taxon>
        <taxon>Chordata</taxon>
        <taxon>Craniata</taxon>
        <taxon>Vertebrata</taxon>
        <taxon>Euteleostomi</taxon>
        <taxon>Mammalia</taxon>
        <taxon>Eutheria</taxon>
        <taxon>Euarchontoglires</taxon>
        <taxon>Primates</taxon>
        <taxon>Haplorrhini</taxon>
        <taxon>Catarrhini</taxon>
        <taxon>Hominidae</taxon>
        <taxon>Homo</taxon>
    </lineage>
</organism>
<dbReference type="ProteomicsDB" id="4391"/>
<dbReference type="PANTHER" id="PTHR14352:SF2">
    <property type="entry name" value="HAUS AUGMIN-LIKE COMPLEX SUBUNIT 7"/>
    <property type="match status" value="1"/>
</dbReference>
<protein>
    <submittedName>
        <fullName evidence="2">cDNA FLJ55080, moderately similar to 26S proteasome-associated UCH37-interacting protein 1</fullName>
    </submittedName>
</protein>
<dbReference type="PeptideAtlas" id="B4DJM4"/>
<dbReference type="GO" id="GO:0000502">
    <property type="term" value="C:proteasome complex"/>
    <property type="evidence" value="ECO:0007669"/>
    <property type="project" value="UniProtKB-KW"/>
</dbReference>
<feature type="compositionally biased region" description="Low complexity" evidence="1">
    <location>
        <begin position="65"/>
        <end position="76"/>
    </location>
</feature>